<feature type="domain" description="Tautomerase cis-CaaD-like" evidence="1">
    <location>
        <begin position="1"/>
        <end position="126"/>
    </location>
</feature>
<reference evidence="2" key="1">
    <citation type="journal article" date="2019" name="Environ. Microbiol.">
        <title>Fungal ecological strategies reflected in gene transcription - a case study of two litter decomposers.</title>
        <authorList>
            <person name="Barbi F."/>
            <person name="Kohler A."/>
            <person name="Barry K."/>
            <person name="Baskaran P."/>
            <person name="Daum C."/>
            <person name="Fauchery L."/>
            <person name="Ihrmark K."/>
            <person name="Kuo A."/>
            <person name="LaButti K."/>
            <person name="Lipzen A."/>
            <person name="Morin E."/>
            <person name="Grigoriev I.V."/>
            <person name="Henrissat B."/>
            <person name="Lindahl B."/>
            <person name="Martin F."/>
        </authorList>
    </citation>
    <scope>NUCLEOTIDE SEQUENCE</scope>
    <source>
        <strain evidence="2">JB14</strain>
    </source>
</reference>
<keyword evidence="3" id="KW-1185">Reference proteome</keyword>
<dbReference type="InterPro" id="IPR028116">
    <property type="entry name" value="Cis-CaaD-like"/>
</dbReference>
<dbReference type="OrthoDB" id="2129288at2759"/>
<accession>A0A6A4I7K9</accession>
<evidence type="ECO:0000313" key="3">
    <source>
        <dbReference type="Proteomes" id="UP000799118"/>
    </source>
</evidence>
<sequence length="148" mass="17167">MPFHRWYCSPNLYTKEEKQAIATAITGIYTSLPPFYIKISYFVGGKSTDNFLRVDVQHLARTLQTVEQKREFIKAYEKVIEPFTKGKGINWEVGVSLEDPVLWNINGIRPPPFNTEPFRVWKKGNKPVEWSESELEEGAWGPNMNGNW</sequence>
<protein>
    <recommendedName>
        <fullName evidence="1">Tautomerase cis-CaaD-like domain-containing protein</fullName>
    </recommendedName>
</protein>
<organism evidence="2 3">
    <name type="scientific">Gymnopus androsaceus JB14</name>
    <dbReference type="NCBI Taxonomy" id="1447944"/>
    <lineage>
        <taxon>Eukaryota</taxon>
        <taxon>Fungi</taxon>
        <taxon>Dikarya</taxon>
        <taxon>Basidiomycota</taxon>
        <taxon>Agaricomycotina</taxon>
        <taxon>Agaricomycetes</taxon>
        <taxon>Agaricomycetidae</taxon>
        <taxon>Agaricales</taxon>
        <taxon>Marasmiineae</taxon>
        <taxon>Omphalotaceae</taxon>
        <taxon>Gymnopus</taxon>
    </lineage>
</organism>
<dbReference type="EMBL" id="ML769414">
    <property type="protein sequence ID" value="KAE9404794.1"/>
    <property type="molecule type" value="Genomic_DNA"/>
</dbReference>
<dbReference type="Proteomes" id="UP000799118">
    <property type="component" value="Unassembled WGS sequence"/>
</dbReference>
<proteinExistence type="predicted"/>
<dbReference type="AlphaFoldDB" id="A0A6A4I7K9"/>
<dbReference type="Pfam" id="PF14832">
    <property type="entry name" value="Tautomerase_3"/>
    <property type="match status" value="1"/>
</dbReference>
<gene>
    <name evidence="2" type="ORF">BT96DRAFT_973000</name>
</gene>
<evidence type="ECO:0000313" key="2">
    <source>
        <dbReference type="EMBL" id="KAE9404794.1"/>
    </source>
</evidence>
<evidence type="ECO:0000259" key="1">
    <source>
        <dbReference type="Pfam" id="PF14832"/>
    </source>
</evidence>
<name>A0A6A4I7K9_9AGAR</name>
<dbReference type="Gene3D" id="3.30.429.10">
    <property type="entry name" value="Macrophage Migration Inhibitory Factor"/>
    <property type="match status" value="1"/>
</dbReference>
<dbReference type="InterPro" id="IPR014347">
    <property type="entry name" value="Tautomerase/MIF_sf"/>
</dbReference>